<evidence type="ECO:0000313" key="3">
    <source>
        <dbReference type="Proteomes" id="UP000199612"/>
    </source>
</evidence>
<evidence type="ECO:0000313" key="2">
    <source>
        <dbReference type="EMBL" id="SFC62161.1"/>
    </source>
</evidence>
<dbReference type="OrthoDB" id="2389766at2"/>
<keyword evidence="3" id="KW-1185">Reference proteome</keyword>
<keyword evidence="1" id="KW-0812">Transmembrane</keyword>
<proteinExistence type="predicted"/>
<sequence>MTITLTRSPYVAGSLPKFKVWLNNEPVTKIAIGEEKTITLPEDYSIVQIKQLSGKSNALTVNDGDHVEISNGPGLWWMVLLAVLFVPIAILLDGPAMLISLVVSITCFFILLIKTDSFKLTKINNKSTQ</sequence>
<dbReference type="AlphaFoldDB" id="A0A1I1KNC6"/>
<gene>
    <name evidence="2" type="ORF">SAMN04488102_1149</name>
</gene>
<feature type="transmembrane region" description="Helical" evidence="1">
    <location>
        <begin position="74"/>
        <end position="90"/>
    </location>
</feature>
<dbReference type="EMBL" id="FOLT01000014">
    <property type="protein sequence ID" value="SFC62161.1"/>
    <property type="molecule type" value="Genomic_DNA"/>
</dbReference>
<accession>A0A1I1KNC6</accession>
<name>A0A1I1KNC6_9LACT</name>
<dbReference type="RefSeq" id="WP_091531209.1">
    <property type="nucleotide sequence ID" value="NZ_FOLT01000014.1"/>
</dbReference>
<protein>
    <submittedName>
        <fullName evidence="2">Uncharacterized protein</fullName>
    </submittedName>
</protein>
<dbReference type="STRING" id="753702.SAMN04488102_1149"/>
<organism evidence="2 3">
    <name type="scientific">Alkalibacterium subtropicum</name>
    <dbReference type="NCBI Taxonomy" id="753702"/>
    <lineage>
        <taxon>Bacteria</taxon>
        <taxon>Bacillati</taxon>
        <taxon>Bacillota</taxon>
        <taxon>Bacilli</taxon>
        <taxon>Lactobacillales</taxon>
        <taxon>Carnobacteriaceae</taxon>
        <taxon>Alkalibacterium</taxon>
    </lineage>
</organism>
<feature type="transmembrane region" description="Helical" evidence="1">
    <location>
        <begin position="96"/>
        <end position="113"/>
    </location>
</feature>
<dbReference type="Proteomes" id="UP000199612">
    <property type="component" value="Unassembled WGS sequence"/>
</dbReference>
<keyword evidence="1" id="KW-1133">Transmembrane helix</keyword>
<keyword evidence="1" id="KW-0472">Membrane</keyword>
<evidence type="ECO:0000256" key="1">
    <source>
        <dbReference type="SAM" id="Phobius"/>
    </source>
</evidence>
<reference evidence="3" key="1">
    <citation type="submission" date="2016-10" db="EMBL/GenBank/DDBJ databases">
        <authorList>
            <person name="Varghese N."/>
            <person name="Submissions S."/>
        </authorList>
    </citation>
    <scope>NUCLEOTIDE SEQUENCE [LARGE SCALE GENOMIC DNA]</scope>
    <source>
        <strain evidence="3">DSM 23664</strain>
    </source>
</reference>